<organism evidence="2 3">
    <name type="scientific">Streblomastix strix</name>
    <dbReference type="NCBI Taxonomy" id="222440"/>
    <lineage>
        <taxon>Eukaryota</taxon>
        <taxon>Metamonada</taxon>
        <taxon>Preaxostyla</taxon>
        <taxon>Oxymonadida</taxon>
        <taxon>Streblomastigidae</taxon>
        <taxon>Streblomastix</taxon>
    </lineage>
</organism>
<evidence type="ECO:0000313" key="3">
    <source>
        <dbReference type="Proteomes" id="UP000324800"/>
    </source>
</evidence>
<dbReference type="EMBL" id="SNRW01018836">
    <property type="protein sequence ID" value="KAA6366951.1"/>
    <property type="molecule type" value="Genomic_DNA"/>
</dbReference>
<protein>
    <submittedName>
        <fullName evidence="2">Uncharacterized protein</fullName>
    </submittedName>
</protein>
<evidence type="ECO:0000313" key="2">
    <source>
        <dbReference type="EMBL" id="KAA6366951.1"/>
    </source>
</evidence>
<accession>A0A5J4UAL9</accession>
<proteinExistence type="predicted"/>
<reference evidence="2 3" key="1">
    <citation type="submission" date="2019-03" db="EMBL/GenBank/DDBJ databases">
        <title>Single cell metagenomics reveals metabolic interactions within the superorganism composed of flagellate Streblomastix strix and complex community of Bacteroidetes bacteria on its surface.</title>
        <authorList>
            <person name="Treitli S.C."/>
            <person name="Kolisko M."/>
            <person name="Husnik F."/>
            <person name="Keeling P."/>
            <person name="Hampl V."/>
        </authorList>
    </citation>
    <scope>NUCLEOTIDE SEQUENCE [LARGE SCALE GENOMIC DNA]</scope>
    <source>
        <strain evidence="2">ST1C</strain>
    </source>
</reference>
<comment type="caution">
    <text evidence="2">The sequence shown here is derived from an EMBL/GenBank/DDBJ whole genome shotgun (WGS) entry which is preliminary data.</text>
</comment>
<dbReference type="AlphaFoldDB" id="A0A5J4UAL9"/>
<dbReference type="Proteomes" id="UP000324800">
    <property type="component" value="Unassembled WGS sequence"/>
</dbReference>
<sequence>MLKGMAILKTAKEWVQRKSNFASKRRQNRDSYQTPNCANLVPQNPQQVVAQPQPTFVNAFRQILKIDPLDSDQTIASPEEVPPNAKTAVRALLAELSGKETSQIDFYAVE</sequence>
<feature type="region of interest" description="Disordered" evidence="1">
    <location>
        <begin position="19"/>
        <end position="40"/>
    </location>
</feature>
<name>A0A5J4UAL9_9EUKA</name>
<gene>
    <name evidence="2" type="ORF">EZS28_037522</name>
</gene>
<feature type="non-terminal residue" evidence="2">
    <location>
        <position position="110"/>
    </location>
</feature>
<evidence type="ECO:0000256" key="1">
    <source>
        <dbReference type="SAM" id="MobiDB-lite"/>
    </source>
</evidence>